<evidence type="ECO:0000313" key="5">
    <source>
        <dbReference type="EMBL" id="MFD2799041.1"/>
    </source>
</evidence>
<dbReference type="SUPFAM" id="SSF110738">
    <property type="entry name" value="Glycerate kinase I"/>
    <property type="match status" value="1"/>
</dbReference>
<evidence type="ECO:0000256" key="4">
    <source>
        <dbReference type="PIRNR" id="PIRNR006078"/>
    </source>
</evidence>
<protein>
    <submittedName>
        <fullName evidence="5">Glycerate kinase</fullName>
    </submittedName>
</protein>
<dbReference type="Gene3D" id="3.90.1510.10">
    <property type="entry name" value="Glycerate kinase, domain 2"/>
    <property type="match status" value="1"/>
</dbReference>
<dbReference type="InterPro" id="IPR018193">
    <property type="entry name" value="Glyc_kinase_flavodox-like_fold"/>
</dbReference>
<evidence type="ECO:0000256" key="2">
    <source>
        <dbReference type="ARBA" id="ARBA00022679"/>
    </source>
</evidence>
<evidence type="ECO:0000256" key="3">
    <source>
        <dbReference type="ARBA" id="ARBA00022777"/>
    </source>
</evidence>
<dbReference type="Proteomes" id="UP001597478">
    <property type="component" value="Unassembled WGS sequence"/>
</dbReference>
<evidence type="ECO:0000313" key="6">
    <source>
        <dbReference type="Proteomes" id="UP001597478"/>
    </source>
</evidence>
<dbReference type="InterPro" id="IPR036129">
    <property type="entry name" value="Glycerate_kinase_sf"/>
</dbReference>
<dbReference type="InterPro" id="IPR004381">
    <property type="entry name" value="Glycerate_kinase"/>
</dbReference>
<keyword evidence="3 4" id="KW-0418">Kinase</keyword>
<dbReference type="InterPro" id="IPR018197">
    <property type="entry name" value="Glycerate_kinase_RE-like"/>
</dbReference>
<proteinExistence type="inferred from homology"/>
<comment type="caution">
    <text evidence="5">The sequence shown here is derived from an EMBL/GenBank/DDBJ whole genome shotgun (WGS) entry which is preliminary data.</text>
</comment>
<dbReference type="Gene3D" id="3.40.50.10350">
    <property type="entry name" value="Glycerate kinase, domain 1"/>
    <property type="match status" value="1"/>
</dbReference>
<comment type="similarity">
    <text evidence="1 4">Belongs to the glycerate kinase type-1 family.</text>
</comment>
<dbReference type="PIRSF" id="PIRSF006078">
    <property type="entry name" value="GlxK"/>
    <property type="match status" value="1"/>
</dbReference>
<dbReference type="Pfam" id="PF02595">
    <property type="entry name" value="Gly_kinase"/>
    <property type="match status" value="1"/>
</dbReference>
<name>A0ABW5W742_9PSEU</name>
<organism evidence="5 6">
    <name type="scientific">Prauserella oleivorans</name>
    <dbReference type="NCBI Taxonomy" id="1478153"/>
    <lineage>
        <taxon>Bacteria</taxon>
        <taxon>Bacillati</taxon>
        <taxon>Actinomycetota</taxon>
        <taxon>Actinomycetes</taxon>
        <taxon>Pseudonocardiales</taxon>
        <taxon>Pseudonocardiaceae</taxon>
        <taxon>Prauserella</taxon>
    </lineage>
</organism>
<gene>
    <name evidence="5" type="ORF">ACFS2C_06515</name>
</gene>
<dbReference type="PANTHER" id="PTHR21599">
    <property type="entry name" value="GLYCERATE KINASE"/>
    <property type="match status" value="1"/>
</dbReference>
<keyword evidence="2 4" id="KW-0808">Transferase</keyword>
<sequence>MRVVVAPDKFKGSLTAVQAAEAIGDGVRDAVPDAGVALCPVADGGEGTLDVLLAAGGKRVEQRVRGPLDEPVDAWYVVLDGTAYIESARACGIEHVTPSPEVALAAHTYGVGELIAHALAGGAHRIVLTVGGTASTDGGCGMLQALGARVLDASGSTVGLGGGALTEVASVDLTEVHRRLGRAGVRVATDVTNPLLGPDGAAPVFGPQKGAGAREVELLRHGLSRWADALERAGAPALADVPSAGAGGGISGGAMAALGARAESGFDLVVELTGVEDAVRAANLVITGEGSLDRQSLAGKAPAGIAAMAGRHGVPVLAVAGRIALTGDELARAGIAGGLALVDHASSIEDAQRNAAALLREHTAALVRSWRDGDRPPTAATRS</sequence>
<dbReference type="GO" id="GO:0016301">
    <property type="term" value="F:kinase activity"/>
    <property type="evidence" value="ECO:0007669"/>
    <property type="project" value="UniProtKB-KW"/>
</dbReference>
<dbReference type="EMBL" id="JBHUOF010000007">
    <property type="protein sequence ID" value="MFD2799041.1"/>
    <property type="molecule type" value="Genomic_DNA"/>
</dbReference>
<accession>A0ABW5W742</accession>
<evidence type="ECO:0000256" key="1">
    <source>
        <dbReference type="ARBA" id="ARBA00006284"/>
    </source>
</evidence>
<dbReference type="NCBIfam" id="TIGR00045">
    <property type="entry name" value="glycerate kinase"/>
    <property type="match status" value="1"/>
</dbReference>
<keyword evidence="6" id="KW-1185">Reference proteome</keyword>
<dbReference type="PANTHER" id="PTHR21599:SF0">
    <property type="entry name" value="GLYCERATE KINASE"/>
    <property type="match status" value="1"/>
</dbReference>
<dbReference type="RefSeq" id="WP_377386615.1">
    <property type="nucleotide sequence ID" value="NZ_JBHSAN010000006.1"/>
</dbReference>
<reference evidence="6" key="1">
    <citation type="journal article" date="2019" name="Int. J. Syst. Evol. Microbiol.">
        <title>The Global Catalogue of Microorganisms (GCM) 10K type strain sequencing project: providing services to taxonomists for standard genome sequencing and annotation.</title>
        <authorList>
            <consortium name="The Broad Institute Genomics Platform"/>
            <consortium name="The Broad Institute Genome Sequencing Center for Infectious Disease"/>
            <person name="Wu L."/>
            <person name="Ma J."/>
        </authorList>
    </citation>
    <scope>NUCLEOTIDE SEQUENCE [LARGE SCALE GENOMIC DNA]</scope>
    <source>
        <strain evidence="6">IBRC-M 10906</strain>
    </source>
</reference>